<keyword evidence="1" id="KW-1133">Transmembrane helix</keyword>
<evidence type="ECO:0000256" key="1">
    <source>
        <dbReference type="SAM" id="Phobius"/>
    </source>
</evidence>
<reference evidence="3" key="1">
    <citation type="submission" date="2016-10" db="EMBL/GenBank/DDBJ databases">
        <authorList>
            <person name="Varghese N."/>
            <person name="Submissions S."/>
        </authorList>
    </citation>
    <scope>NUCLEOTIDE SEQUENCE [LARGE SCALE GENOMIC DNA]</scope>
    <source>
        <strain evidence="3">EPL6</strain>
    </source>
</reference>
<evidence type="ECO:0000313" key="3">
    <source>
        <dbReference type="Proteomes" id="UP000198552"/>
    </source>
</evidence>
<dbReference type="Proteomes" id="UP000198552">
    <property type="component" value="Unassembled WGS sequence"/>
</dbReference>
<gene>
    <name evidence="2" type="ORF">SAMN05428957_103260</name>
</gene>
<keyword evidence="1" id="KW-0812">Transmembrane</keyword>
<organism evidence="2 3">
    <name type="scientific">Oryzisolibacter propanilivorax</name>
    <dbReference type="NCBI Taxonomy" id="1527607"/>
    <lineage>
        <taxon>Bacteria</taxon>
        <taxon>Pseudomonadati</taxon>
        <taxon>Pseudomonadota</taxon>
        <taxon>Betaproteobacteria</taxon>
        <taxon>Burkholderiales</taxon>
        <taxon>Comamonadaceae</taxon>
        <taxon>Oryzisolibacter</taxon>
    </lineage>
</organism>
<protein>
    <submittedName>
        <fullName evidence="2">Uncharacterized protein</fullName>
    </submittedName>
</protein>
<sequence length="39" mass="4356">MQAWYAPLKIFAFVVVLLMAVAMLYAATMAITYWTGISV</sequence>
<proteinExistence type="predicted"/>
<evidence type="ECO:0000313" key="2">
    <source>
        <dbReference type="EMBL" id="SDM22317.1"/>
    </source>
</evidence>
<keyword evidence="1" id="KW-0472">Membrane</keyword>
<dbReference type="STRING" id="1527607.SAMN05428957_103260"/>
<accession>A0A1G9RHH6</accession>
<feature type="transmembrane region" description="Helical" evidence="1">
    <location>
        <begin position="12"/>
        <end position="34"/>
    </location>
</feature>
<dbReference type="EMBL" id="FNHP01000003">
    <property type="protein sequence ID" value="SDM22317.1"/>
    <property type="molecule type" value="Genomic_DNA"/>
</dbReference>
<name>A0A1G9RHH6_9BURK</name>
<keyword evidence="3" id="KW-1185">Reference proteome</keyword>
<dbReference type="AlphaFoldDB" id="A0A1G9RHH6"/>